<name>A0ABP6WWR1_9ACTN</name>
<accession>A0ABP6WWR1</accession>
<keyword evidence="3" id="KW-1185">Reference proteome</keyword>
<sequence length="96" mass="9718">MSPALTAAPVPGWITSYDDFVAGEPEGKVTVGLAPTFPVTLTPADPAGVALGAAPSSDPHAAANKIKGTAASTARARRMDVPRKDVRFASPYPTSG</sequence>
<comment type="caution">
    <text evidence="2">The sequence shown here is derived from an EMBL/GenBank/DDBJ whole genome shotgun (WGS) entry which is preliminary data.</text>
</comment>
<evidence type="ECO:0000256" key="1">
    <source>
        <dbReference type="SAM" id="MobiDB-lite"/>
    </source>
</evidence>
<evidence type="ECO:0000313" key="2">
    <source>
        <dbReference type="EMBL" id="GAA3557869.1"/>
    </source>
</evidence>
<dbReference type="EMBL" id="BAABDQ010000008">
    <property type="protein sequence ID" value="GAA3557869.1"/>
    <property type="molecule type" value="Genomic_DNA"/>
</dbReference>
<feature type="region of interest" description="Disordered" evidence="1">
    <location>
        <begin position="68"/>
        <end position="96"/>
    </location>
</feature>
<gene>
    <name evidence="2" type="ORF">GCM10022419_043150</name>
</gene>
<reference evidence="3" key="1">
    <citation type="journal article" date="2019" name="Int. J. Syst. Evol. Microbiol.">
        <title>The Global Catalogue of Microorganisms (GCM) 10K type strain sequencing project: providing services to taxonomists for standard genome sequencing and annotation.</title>
        <authorList>
            <consortium name="The Broad Institute Genomics Platform"/>
            <consortium name="The Broad Institute Genome Sequencing Center for Infectious Disease"/>
            <person name="Wu L."/>
            <person name="Ma J."/>
        </authorList>
    </citation>
    <scope>NUCLEOTIDE SEQUENCE [LARGE SCALE GENOMIC DNA]</scope>
    <source>
        <strain evidence="3">JCM 17326</strain>
    </source>
</reference>
<evidence type="ECO:0000313" key="3">
    <source>
        <dbReference type="Proteomes" id="UP001500630"/>
    </source>
</evidence>
<feature type="compositionally biased region" description="Basic and acidic residues" evidence="1">
    <location>
        <begin position="77"/>
        <end position="87"/>
    </location>
</feature>
<dbReference type="Proteomes" id="UP001500630">
    <property type="component" value="Unassembled WGS sequence"/>
</dbReference>
<organism evidence="2 3">
    <name type="scientific">Nonomuraea rosea</name>
    <dbReference type="NCBI Taxonomy" id="638574"/>
    <lineage>
        <taxon>Bacteria</taxon>
        <taxon>Bacillati</taxon>
        <taxon>Actinomycetota</taxon>
        <taxon>Actinomycetes</taxon>
        <taxon>Streptosporangiales</taxon>
        <taxon>Streptosporangiaceae</taxon>
        <taxon>Nonomuraea</taxon>
    </lineage>
</organism>
<protein>
    <submittedName>
        <fullName evidence="2">Uncharacterized protein</fullName>
    </submittedName>
</protein>
<proteinExistence type="predicted"/>